<dbReference type="Gene3D" id="3.90.420.10">
    <property type="entry name" value="Oxidoreductase, molybdopterin-binding domain"/>
    <property type="match status" value="1"/>
</dbReference>
<dbReference type="SUPFAM" id="SSF81342">
    <property type="entry name" value="Transmembrane di-heme cytochromes"/>
    <property type="match status" value="1"/>
</dbReference>
<evidence type="ECO:0000256" key="5">
    <source>
        <dbReference type="ARBA" id="ARBA00023136"/>
    </source>
</evidence>
<evidence type="ECO:0000313" key="9">
    <source>
        <dbReference type="EMBL" id="ERH22573.1"/>
    </source>
</evidence>
<evidence type="ECO:0000256" key="3">
    <source>
        <dbReference type="ARBA" id="ARBA00022692"/>
    </source>
</evidence>
<dbReference type="PANTHER" id="PTHR43032">
    <property type="entry name" value="PROTEIN-METHIONINE-SULFOXIDE REDUCTASE"/>
    <property type="match status" value="1"/>
</dbReference>
<dbReference type="GO" id="GO:0022904">
    <property type="term" value="P:respiratory electron transport chain"/>
    <property type="evidence" value="ECO:0007669"/>
    <property type="project" value="InterPro"/>
</dbReference>
<keyword evidence="3 6" id="KW-0812">Transmembrane</keyword>
<dbReference type="GO" id="GO:0005886">
    <property type="term" value="C:plasma membrane"/>
    <property type="evidence" value="ECO:0007669"/>
    <property type="project" value="UniProtKB-SubCell"/>
</dbReference>
<proteinExistence type="predicted"/>
<dbReference type="AlphaFoldDB" id="U1RSE0"/>
<accession>U1RSE0</accession>
<dbReference type="Pfam" id="PF01292">
    <property type="entry name" value="Ni_hydr_CYTB"/>
    <property type="match status" value="1"/>
</dbReference>
<name>U1RSE0_9ACTO</name>
<evidence type="ECO:0000256" key="1">
    <source>
        <dbReference type="ARBA" id="ARBA00004651"/>
    </source>
</evidence>
<evidence type="ECO:0000313" key="10">
    <source>
        <dbReference type="Proteomes" id="UP000016536"/>
    </source>
</evidence>
<dbReference type="Gene3D" id="1.20.950.20">
    <property type="entry name" value="Transmembrane di-heme cytochromes, Chain C"/>
    <property type="match status" value="1"/>
</dbReference>
<dbReference type="InterPro" id="IPR036374">
    <property type="entry name" value="OxRdtase_Mopterin-bd_sf"/>
</dbReference>
<comment type="caution">
    <text evidence="9">The sequence shown here is derived from an EMBL/GenBank/DDBJ whole genome shotgun (WGS) entry which is preliminary data.</text>
</comment>
<dbReference type="HOGENOM" id="CLU_032973_0_0_11"/>
<keyword evidence="10" id="KW-1185">Reference proteome</keyword>
<dbReference type="Proteomes" id="UP000016536">
    <property type="component" value="Unassembled WGS sequence"/>
</dbReference>
<gene>
    <name evidence="9" type="ORF">HMPREF1979_02445</name>
</gene>
<evidence type="ECO:0000256" key="6">
    <source>
        <dbReference type="SAM" id="Phobius"/>
    </source>
</evidence>
<protein>
    <submittedName>
        <fullName evidence="9">Oxidoreductase molybdopterin binding domain protein</fullName>
    </submittedName>
</protein>
<keyword evidence="5 6" id="KW-0472">Membrane</keyword>
<dbReference type="GO" id="GO:0009055">
    <property type="term" value="F:electron transfer activity"/>
    <property type="evidence" value="ECO:0007669"/>
    <property type="project" value="InterPro"/>
</dbReference>
<feature type="transmembrane region" description="Helical" evidence="6">
    <location>
        <begin position="130"/>
        <end position="151"/>
    </location>
</feature>
<feature type="transmembrane region" description="Helical" evidence="6">
    <location>
        <begin position="197"/>
        <end position="222"/>
    </location>
</feature>
<feature type="domain" description="Cytochrome b561 bacterial/Ni-hydrogenase" evidence="8">
    <location>
        <begin position="45"/>
        <end position="267"/>
    </location>
</feature>
<evidence type="ECO:0000256" key="2">
    <source>
        <dbReference type="ARBA" id="ARBA00022475"/>
    </source>
</evidence>
<keyword evidence="2" id="KW-1003">Cell membrane</keyword>
<feature type="transmembrane region" description="Helical" evidence="6">
    <location>
        <begin position="243"/>
        <end position="265"/>
    </location>
</feature>
<feature type="domain" description="Oxidoreductase molybdopterin-binding" evidence="7">
    <location>
        <begin position="374"/>
        <end position="522"/>
    </location>
</feature>
<dbReference type="InterPro" id="IPR016174">
    <property type="entry name" value="Di-haem_cyt_TM"/>
</dbReference>
<evidence type="ECO:0000259" key="7">
    <source>
        <dbReference type="Pfam" id="PF00174"/>
    </source>
</evidence>
<comment type="subcellular location">
    <subcellularLocation>
        <location evidence="1">Cell membrane</location>
        <topology evidence="1">Multi-pass membrane protein</topology>
    </subcellularLocation>
</comment>
<dbReference type="PANTHER" id="PTHR43032:SF2">
    <property type="entry name" value="BLL0505 PROTEIN"/>
    <property type="match status" value="1"/>
</dbReference>
<feature type="transmembrane region" description="Helical" evidence="6">
    <location>
        <begin position="285"/>
        <end position="308"/>
    </location>
</feature>
<dbReference type="InterPro" id="IPR000572">
    <property type="entry name" value="OxRdtase_Mopterin-bd_dom"/>
</dbReference>
<dbReference type="EMBL" id="AWSE01000161">
    <property type="protein sequence ID" value="ERH22573.1"/>
    <property type="molecule type" value="Genomic_DNA"/>
</dbReference>
<dbReference type="SUPFAM" id="SSF56524">
    <property type="entry name" value="Oxidoreductase molybdopterin-binding domain"/>
    <property type="match status" value="1"/>
</dbReference>
<reference evidence="9 10" key="1">
    <citation type="submission" date="2013-08" db="EMBL/GenBank/DDBJ databases">
        <authorList>
            <person name="Weinstock G."/>
            <person name="Sodergren E."/>
            <person name="Wylie T."/>
            <person name="Fulton L."/>
            <person name="Fulton R."/>
            <person name="Fronick C."/>
            <person name="O'Laughlin M."/>
            <person name="Godfrey J."/>
            <person name="Miner T."/>
            <person name="Herter B."/>
            <person name="Appelbaum E."/>
            <person name="Cordes M."/>
            <person name="Lek S."/>
            <person name="Wollam A."/>
            <person name="Pepin K.H."/>
            <person name="Palsikar V.B."/>
            <person name="Mitreva M."/>
            <person name="Wilson R.K."/>
        </authorList>
    </citation>
    <scope>NUCLEOTIDE SEQUENCE [LARGE SCALE GENOMIC DNA]</scope>
    <source>
        <strain evidence="9 10">F0542</strain>
    </source>
</reference>
<evidence type="ECO:0000259" key="8">
    <source>
        <dbReference type="Pfam" id="PF01292"/>
    </source>
</evidence>
<dbReference type="Pfam" id="PF00174">
    <property type="entry name" value="Oxidored_molyb"/>
    <property type="match status" value="1"/>
</dbReference>
<sequence length="544" mass="61213">MISSTIVCTASVFIPFLLGTTMSLLPLAAQTANDVAQQCVDTETFPLWLRVTHFINFLLMGVLIRSGIEIIASHPRFYFKDQCEPGSEWIRFTKDKVPLEEGAFTARDDQRDLSPLISLPGRAKIGLGRAWHGVATSFWLLNGVVYVAFLVGTGAWQRLVPTTWRILPDAWDSLLTYAHLRTPSLCDFTPYDGLQQLGYFFIVFIAAPLMIVTGPVMSPAVVGRFPWYAKMFGGRQAARSLHLIGMFTYLGFAIVHVGLVFIVHAPHNLTHIVFGYYDPSRVGQAYATVIATIIVVVALWIAMSYWTLTDTRRSQRILWDATRGIRRVTVDRFNSQQAAKRPWTEKDISKFHWVNTRTPSREESPEYQELAANDFADFRLEVGGMVSAPASFSLDELKAIASQSQITMHTCMQGWTGIAKWTGIRVRDLLEQVGQVDPEAGWVMFESFGMAQHMHDGRPVEPYYTCLSLDMALEDDTILAWARNDEPLSGMFGAPLRLRCETSHGYKMIKWVRSVTLIRHYSEVGDGMGGTREDSGYQDVNARI</sequence>
<dbReference type="PATRIC" id="fig|1321818.3.peg.2045"/>
<evidence type="ECO:0000256" key="4">
    <source>
        <dbReference type="ARBA" id="ARBA00022989"/>
    </source>
</evidence>
<keyword evidence="4 6" id="KW-1133">Transmembrane helix</keyword>
<feature type="transmembrane region" description="Helical" evidence="6">
    <location>
        <begin position="47"/>
        <end position="68"/>
    </location>
</feature>
<dbReference type="InterPro" id="IPR011577">
    <property type="entry name" value="Cyt_b561_bac/Ni-Hgenase"/>
</dbReference>
<organism evidence="9 10">
    <name type="scientific">Actinomyces johnsonii F0542</name>
    <dbReference type="NCBI Taxonomy" id="1321818"/>
    <lineage>
        <taxon>Bacteria</taxon>
        <taxon>Bacillati</taxon>
        <taxon>Actinomycetota</taxon>
        <taxon>Actinomycetes</taxon>
        <taxon>Actinomycetales</taxon>
        <taxon>Actinomycetaceae</taxon>
        <taxon>Actinomyces</taxon>
    </lineage>
</organism>